<comment type="function">
    <text evidence="6">May play a role in the regulation of cytokinesis. May play a role in signaling by stimulating protein glycosylation. Induces neuritogenesis by activating the Ras-MAP kinase pathway and is necessary for the survival of cerebellar neurons. Does not appear to play a major role in ciliogenesis.</text>
</comment>
<dbReference type="PANTHER" id="PTHR13255">
    <property type="entry name" value="ATAXIN-10"/>
    <property type="match status" value="1"/>
</dbReference>
<evidence type="ECO:0000256" key="1">
    <source>
        <dbReference type="ARBA" id="ARBA00004214"/>
    </source>
</evidence>
<dbReference type="InterPro" id="IPR016024">
    <property type="entry name" value="ARM-type_fold"/>
</dbReference>
<dbReference type="STRING" id="13616.ENSMODP00000009062"/>
<keyword evidence="5" id="KW-0131">Cell cycle</keyword>
<comment type="subcellular location">
    <subcellularLocation>
        <location evidence="1">Midbody</location>
    </subcellularLocation>
</comment>
<evidence type="ECO:0000259" key="7">
    <source>
        <dbReference type="Pfam" id="PF09759"/>
    </source>
</evidence>
<dbReference type="Proteomes" id="UP000002280">
    <property type="component" value="Chromosome 8"/>
</dbReference>
<evidence type="ECO:0000313" key="9">
    <source>
        <dbReference type="Proteomes" id="UP000002280"/>
    </source>
</evidence>
<dbReference type="Pfam" id="PF09759">
    <property type="entry name" value="Atx10homo_assoc"/>
    <property type="match status" value="1"/>
</dbReference>
<dbReference type="FunCoup" id="F7EYF8">
    <property type="interactions" value="906"/>
</dbReference>
<keyword evidence="9" id="KW-1185">Reference proteome</keyword>
<dbReference type="InterPro" id="IPR019156">
    <property type="entry name" value="Ataxin-10_domain"/>
</dbReference>
<accession>F7EYF8</accession>
<dbReference type="GO" id="GO:0051301">
    <property type="term" value="P:cell division"/>
    <property type="evidence" value="ECO:0007669"/>
    <property type="project" value="UniProtKB-KW"/>
</dbReference>
<reference evidence="8" key="3">
    <citation type="submission" date="2025-09" db="UniProtKB">
        <authorList>
            <consortium name="Ensembl"/>
        </authorList>
    </citation>
    <scope>IDENTIFICATION</scope>
</reference>
<reference evidence="8 9" key="1">
    <citation type="journal article" date="2007" name="Nature">
        <title>Genome of the marsupial Monodelphis domestica reveals innovation in non-coding sequences.</title>
        <authorList>
            <person name="Mikkelsen T.S."/>
            <person name="Wakefield M.J."/>
            <person name="Aken B."/>
            <person name="Amemiya C.T."/>
            <person name="Chang J.L."/>
            <person name="Duke S."/>
            <person name="Garber M."/>
            <person name="Gentles A.J."/>
            <person name="Goodstadt L."/>
            <person name="Heger A."/>
            <person name="Jurka J."/>
            <person name="Kamal M."/>
            <person name="Mauceli E."/>
            <person name="Searle S.M."/>
            <person name="Sharpe T."/>
            <person name="Baker M.L."/>
            <person name="Batzer M.A."/>
            <person name="Benos P.V."/>
            <person name="Belov K."/>
            <person name="Clamp M."/>
            <person name="Cook A."/>
            <person name="Cuff J."/>
            <person name="Das R."/>
            <person name="Davidow L."/>
            <person name="Deakin J.E."/>
            <person name="Fazzari M.J."/>
            <person name="Glass J.L."/>
            <person name="Grabherr M."/>
            <person name="Greally J.M."/>
            <person name="Gu W."/>
            <person name="Hore T.A."/>
            <person name="Huttley G.A."/>
            <person name="Kleber M."/>
            <person name="Jirtle R.L."/>
            <person name="Koina E."/>
            <person name="Lee J.T."/>
            <person name="Mahony S."/>
            <person name="Marra M.A."/>
            <person name="Miller R.D."/>
            <person name="Nicholls R.D."/>
            <person name="Oda M."/>
            <person name="Papenfuss A.T."/>
            <person name="Parra Z.E."/>
            <person name="Pollock D.D."/>
            <person name="Ray D.A."/>
            <person name="Schein J.E."/>
            <person name="Speed T.P."/>
            <person name="Thompson K."/>
            <person name="VandeBerg J.L."/>
            <person name="Wade C.M."/>
            <person name="Walker J.A."/>
            <person name="Waters P.D."/>
            <person name="Webber C."/>
            <person name="Weidman J.R."/>
            <person name="Xie X."/>
            <person name="Zody M.C."/>
            <person name="Baldwin J."/>
            <person name="Abdouelleil A."/>
            <person name="Abdulkadir J."/>
            <person name="Abebe A."/>
            <person name="Abera B."/>
            <person name="Abreu J."/>
            <person name="Acer S.C."/>
            <person name="Aftuck L."/>
            <person name="Alexander A."/>
            <person name="An P."/>
            <person name="Anderson E."/>
            <person name="Anderson S."/>
            <person name="Arachi H."/>
            <person name="Azer M."/>
            <person name="Bachantsang P."/>
            <person name="Barry A."/>
            <person name="Bayul T."/>
            <person name="Berlin A."/>
            <person name="Bessette D."/>
            <person name="Bloom T."/>
            <person name="Bloom T."/>
            <person name="Boguslavskiy L."/>
            <person name="Bonnet C."/>
            <person name="Boukhgalter B."/>
            <person name="Bourzgui I."/>
            <person name="Brown A."/>
            <person name="Cahill P."/>
            <person name="Channer S."/>
            <person name="Cheshatsang Y."/>
            <person name="Chuda L."/>
            <person name="Citroen M."/>
            <person name="Collymore A."/>
            <person name="Cooke P."/>
            <person name="Costello M."/>
            <person name="D'Aco K."/>
            <person name="Daza R."/>
            <person name="De Haan G."/>
            <person name="DeGray S."/>
            <person name="DeMaso C."/>
            <person name="Dhargay N."/>
            <person name="Dooley K."/>
            <person name="Dooley E."/>
            <person name="Doricent M."/>
            <person name="Dorje P."/>
            <person name="Dorjee K."/>
            <person name="Dupes A."/>
            <person name="Elong R."/>
            <person name="Falk J."/>
            <person name="Farina A."/>
            <person name="Faro S."/>
            <person name="Ferguson D."/>
            <person name="Fisher S."/>
            <person name="Foley C.D."/>
            <person name="Franke A."/>
            <person name="Friedrich D."/>
            <person name="Gadbois L."/>
            <person name="Gearin G."/>
            <person name="Gearin C.R."/>
            <person name="Giannoukos G."/>
            <person name="Goode T."/>
            <person name="Graham J."/>
            <person name="Grandbois E."/>
            <person name="Grewal S."/>
            <person name="Gyaltsen K."/>
            <person name="Hafez N."/>
            <person name="Hagos B."/>
            <person name="Hall J."/>
            <person name="Henson C."/>
            <person name="Hollinger A."/>
            <person name="Honan T."/>
            <person name="Huard M.D."/>
            <person name="Hughes L."/>
            <person name="Hurhula B."/>
            <person name="Husby M.E."/>
            <person name="Kamat A."/>
            <person name="Kanga B."/>
            <person name="Kashin S."/>
            <person name="Khazanovich D."/>
            <person name="Kisner P."/>
            <person name="Lance K."/>
            <person name="Lara M."/>
            <person name="Lee W."/>
            <person name="Lennon N."/>
            <person name="Letendre F."/>
            <person name="LeVine R."/>
            <person name="Lipovsky A."/>
            <person name="Liu X."/>
            <person name="Liu J."/>
            <person name="Liu S."/>
            <person name="Lokyitsang T."/>
            <person name="Lokyitsang Y."/>
            <person name="Lubonja R."/>
            <person name="Lui A."/>
            <person name="MacDonald P."/>
            <person name="Magnisalis V."/>
            <person name="Maru K."/>
            <person name="Matthews C."/>
            <person name="McCusker W."/>
            <person name="McDonough S."/>
            <person name="Mehta T."/>
            <person name="Meldrim J."/>
            <person name="Meneus L."/>
            <person name="Mihai O."/>
            <person name="Mihalev A."/>
            <person name="Mihova T."/>
            <person name="Mittelman R."/>
            <person name="Mlenga V."/>
            <person name="Montmayeur A."/>
            <person name="Mulrain L."/>
            <person name="Navidi A."/>
            <person name="Naylor J."/>
            <person name="Negash T."/>
            <person name="Nguyen T."/>
            <person name="Nguyen N."/>
            <person name="Nicol R."/>
            <person name="Norbu C."/>
            <person name="Norbu N."/>
            <person name="Novod N."/>
            <person name="O'Neill B."/>
            <person name="Osman S."/>
            <person name="Markiewicz E."/>
            <person name="Oyono O.L."/>
            <person name="Patti C."/>
            <person name="Phunkhang P."/>
            <person name="Pierre F."/>
            <person name="Priest M."/>
            <person name="Raghuraman S."/>
            <person name="Rege F."/>
            <person name="Reyes R."/>
            <person name="Rise C."/>
            <person name="Rogov P."/>
            <person name="Ross K."/>
            <person name="Ryan E."/>
            <person name="Settipalli S."/>
            <person name="Shea T."/>
            <person name="Sherpa N."/>
            <person name="Shi L."/>
            <person name="Shih D."/>
            <person name="Sparrow T."/>
            <person name="Spaulding J."/>
            <person name="Stalker J."/>
            <person name="Stange-Thomann N."/>
            <person name="Stavropoulos S."/>
            <person name="Stone C."/>
            <person name="Strader C."/>
            <person name="Tesfaye S."/>
            <person name="Thomson T."/>
            <person name="Thoulutsang Y."/>
            <person name="Thoulutsang D."/>
            <person name="Topham K."/>
            <person name="Topping I."/>
            <person name="Tsamla T."/>
            <person name="Vassiliev H."/>
            <person name="Vo A."/>
            <person name="Wangchuk T."/>
            <person name="Wangdi T."/>
            <person name="Weiand M."/>
            <person name="Wilkinson J."/>
            <person name="Wilson A."/>
            <person name="Yadav S."/>
            <person name="Young G."/>
            <person name="Yu Q."/>
            <person name="Zembek L."/>
            <person name="Zhong D."/>
            <person name="Zimmer A."/>
            <person name="Zwirko Z."/>
            <person name="Jaffe D.B."/>
            <person name="Alvarez P."/>
            <person name="Brockman W."/>
            <person name="Butler J."/>
            <person name="Chin C."/>
            <person name="Gnerre S."/>
            <person name="MacCallum I."/>
            <person name="Graves J.A."/>
            <person name="Ponting C.P."/>
            <person name="Breen M."/>
            <person name="Samollow P.B."/>
            <person name="Lander E.S."/>
            <person name="Lindblad-Toh K."/>
        </authorList>
    </citation>
    <scope>NUCLEOTIDE SEQUENCE [LARGE SCALE GENOMIC DNA]</scope>
</reference>
<dbReference type="Gene3D" id="1.25.10.10">
    <property type="entry name" value="Leucine-rich Repeat Variant"/>
    <property type="match status" value="2"/>
</dbReference>
<evidence type="ECO:0000256" key="6">
    <source>
        <dbReference type="ARBA" id="ARBA00045173"/>
    </source>
</evidence>
<dbReference type="GO" id="GO:0031175">
    <property type="term" value="P:neuron projection development"/>
    <property type="evidence" value="ECO:0000318"/>
    <property type="project" value="GO_Central"/>
</dbReference>
<sequence>MAAPSEELDRVGTSSGLVESALMTLEADNEPDKQLERLQELMGLLREQRHRETASKQVFQDIKQILTKSSHEVELACRETGHLVYLDPHLQLIAECFRCLRNACVQCPGNQDMIRDLDLIGTSMKLMYLFQKLNVIKQESKLTAFRCGLQFLGNAVAGNEASQRILWKDAFPDLFLACLSYPDEKIVTYSCMILFTCLNSERLKDLQSRNLTIALRVVEAYQKQADAEWAFLIISDYLLKIPELVNSLYAKLSHQERVTLLDLMIAKLVGDEPLTSEDIAAFLSHAGFVASKFQEKCKSVLKLASTGHSDDEEALTTIRLLHVLCEMSANCDLLPSLQAFPGLLKTAVETLKMTHLAGRQTLNVFTTSPCVRGDGDISSPVAGFKSYLIRLIGNLCYKDKNNQDKVYQLDGIPLILDSCSIDDNNPFLNQWVVYAIRNLTEQNKRNQELIAKMENHGLADTAMLKKMGLEVEQQDRKLTLRSTRKASGGE</sequence>
<dbReference type="GO" id="GO:0030496">
    <property type="term" value="C:midbody"/>
    <property type="evidence" value="ECO:0007669"/>
    <property type="project" value="UniProtKB-SubCell"/>
</dbReference>
<reference evidence="8" key="2">
    <citation type="submission" date="2025-08" db="UniProtKB">
        <authorList>
            <consortium name="Ensembl"/>
        </authorList>
    </citation>
    <scope>IDENTIFICATION</scope>
</reference>
<protein>
    <recommendedName>
        <fullName evidence="3">Ataxin-10</fullName>
    </recommendedName>
</protein>
<dbReference type="eggNOG" id="KOG2676">
    <property type="taxonomic scope" value="Eukaryota"/>
</dbReference>
<dbReference type="AlphaFoldDB" id="F7EYF8"/>
<dbReference type="Bgee" id="ENSMODG00000007304">
    <property type="expression patterns" value="Expressed in spermatocyte and 17 other cell types or tissues"/>
</dbReference>
<comment type="similarity">
    <text evidence="2">Belongs to the ataxin-10 family.</text>
</comment>
<evidence type="ECO:0000313" key="8">
    <source>
        <dbReference type="Ensembl" id="ENSMODP00000009062.3"/>
    </source>
</evidence>
<proteinExistence type="inferred from homology"/>
<keyword evidence="4" id="KW-0132">Cell division</keyword>
<feature type="domain" description="Ataxin-10" evidence="7">
    <location>
        <begin position="384"/>
        <end position="480"/>
    </location>
</feature>
<dbReference type="Ensembl" id="ENSMODT00000009242.4">
    <property type="protein sequence ID" value="ENSMODP00000009062.3"/>
    <property type="gene ID" value="ENSMODG00000007304.4"/>
</dbReference>
<dbReference type="SUPFAM" id="SSF48371">
    <property type="entry name" value="ARM repeat"/>
    <property type="match status" value="1"/>
</dbReference>
<evidence type="ECO:0000256" key="3">
    <source>
        <dbReference type="ARBA" id="ARBA00018804"/>
    </source>
</evidence>
<dbReference type="InterPro" id="IPR051374">
    <property type="entry name" value="Ataxin-10/CTR86_families"/>
</dbReference>
<dbReference type="GeneTree" id="ENSGT00390000010377"/>
<dbReference type="HOGENOM" id="CLU_046084_1_0_1"/>
<name>F7EYF8_MONDO</name>
<evidence type="ECO:0000256" key="5">
    <source>
        <dbReference type="ARBA" id="ARBA00023306"/>
    </source>
</evidence>
<dbReference type="PANTHER" id="PTHR13255:SF0">
    <property type="entry name" value="ATAXIN-10"/>
    <property type="match status" value="1"/>
</dbReference>
<evidence type="ECO:0000256" key="2">
    <source>
        <dbReference type="ARBA" id="ARBA00008384"/>
    </source>
</evidence>
<dbReference type="KEGG" id="mdo:100028473"/>
<dbReference type="InParanoid" id="F7EYF8"/>
<dbReference type="GO" id="GO:0005829">
    <property type="term" value="C:cytosol"/>
    <property type="evidence" value="ECO:0000318"/>
    <property type="project" value="GO_Central"/>
</dbReference>
<evidence type="ECO:0000256" key="4">
    <source>
        <dbReference type="ARBA" id="ARBA00022618"/>
    </source>
</evidence>
<organism evidence="8 9">
    <name type="scientific">Monodelphis domestica</name>
    <name type="common">Gray short-tailed opossum</name>
    <dbReference type="NCBI Taxonomy" id="13616"/>
    <lineage>
        <taxon>Eukaryota</taxon>
        <taxon>Metazoa</taxon>
        <taxon>Chordata</taxon>
        <taxon>Craniata</taxon>
        <taxon>Vertebrata</taxon>
        <taxon>Euteleostomi</taxon>
        <taxon>Mammalia</taxon>
        <taxon>Metatheria</taxon>
        <taxon>Didelphimorphia</taxon>
        <taxon>Didelphidae</taxon>
        <taxon>Monodelphis</taxon>
    </lineage>
</organism>
<dbReference type="InterPro" id="IPR011989">
    <property type="entry name" value="ARM-like"/>
</dbReference>
<dbReference type="OMA" id="CAWESPP"/>